<keyword evidence="3 5" id="KW-1133">Transmembrane helix</keyword>
<feature type="chain" id="PRO_5030161017" description="Sugar phosphate transporter domain-containing protein" evidence="6">
    <location>
        <begin position="27"/>
        <end position="198"/>
    </location>
</feature>
<accession>A0A6V2UBA0</accession>
<gene>
    <name evidence="7" type="ORF">EHUX00137_LOCUS32870</name>
</gene>
<reference evidence="7" key="1">
    <citation type="submission" date="2021-01" db="EMBL/GenBank/DDBJ databases">
        <authorList>
            <person name="Corre E."/>
            <person name="Pelletier E."/>
            <person name="Niang G."/>
            <person name="Scheremetjew M."/>
            <person name="Finn R."/>
            <person name="Kale V."/>
            <person name="Holt S."/>
            <person name="Cochrane G."/>
            <person name="Meng A."/>
            <person name="Brown T."/>
            <person name="Cohen L."/>
        </authorList>
    </citation>
    <scope>NUCLEOTIDE SEQUENCE</scope>
    <source>
        <strain evidence="7">379</strain>
    </source>
</reference>
<keyword evidence="4 5" id="KW-0472">Membrane</keyword>
<comment type="subcellular location">
    <subcellularLocation>
        <location evidence="1">Membrane</location>
        <topology evidence="1">Multi-pass membrane protein</topology>
    </subcellularLocation>
</comment>
<keyword evidence="2 5" id="KW-0812">Transmembrane</keyword>
<proteinExistence type="predicted"/>
<dbReference type="InterPro" id="IPR037185">
    <property type="entry name" value="EmrE-like"/>
</dbReference>
<name>A0A6V2UBA0_EMIHU</name>
<dbReference type="AlphaFoldDB" id="A0A6V2UBA0"/>
<evidence type="ECO:0000256" key="2">
    <source>
        <dbReference type="ARBA" id="ARBA00022692"/>
    </source>
</evidence>
<dbReference type="SUPFAM" id="SSF103481">
    <property type="entry name" value="Multidrug resistance efflux transporter EmrE"/>
    <property type="match status" value="1"/>
</dbReference>
<dbReference type="InterPro" id="IPR050186">
    <property type="entry name" value="TPT_transporter"/>
</dbReference>
<sequence length="198" mass="21294">MLSAFTPSVTLLLLYLTGVETPTARATQAVLMIGAGCALSSYGEGHFHPVGVLFRCAGILTEASRLVLTQLLLKRYRLRIVESQYYLAPIGAASLLFAAAFTELPLAYQRGAWGIVTAHPLTFLASALLGLAASFMTFLVIKVTNSVTLKVLNTARNAGFVLFTVTFLGEPATALQLAGYAISLTAFSVYTYYKLQEK</sequence>
<evidence type="ECO:0008006" key="8">
    <source>
        <dbReference type="Google" id="ProtNLM"/>
    </source>
</evidence>
<evidence type="ECO:0000256" key="6">
    <source>
        <dbReference type="SAM" id="SignalP"/>
    </source>
</evidence>
<evidence type="ECO:0000256" key="4">
    <source>
        <dbReference type="ARBA" id="ARBA00023136"/>
    </source>
</evidence>
<feature type="signal peptide" evidence="6">
    <location>
        <begin position="1"/>
        <end position="26"/>
    </location>
</feature>
<evidence type="ECO:0000313" key="7">
    <source>
        <dbReference type="EMBL" id="CAE0575043.1"/>
    </source>
</evidence>
<protein>
    <recommendedName>
        <fullName evidence="8">Sugar phosphate transporter domain-containing protein</fullName>
    </recommendedName>
</protein>
<organism evidence="7">
    <name type="scientific">Emiliania huxleyi</name>
    <name type="common">Coccolithophore</name>
    <name type="synonym">Pontosphaera huxleyi</name>
    <dbReference type="NCBI Taxonomy" id="2903"/>
    <lineage>
        <taxon>Eukaryota</taxon>
        <taxon>Haptista</taxon>
        <taxon>Haptophyta</taxon>
        <taxon>Prymnesiophyceae</taxon>
        <taxon>Isochrysidales</taxon>
        <taxon>Noelaerhabdaceae</taxon>
        <taxon>Emiliania</taxon>
    </lineage>
</organism>
<dbReference type="GO" id="GO:0016020">
    <property type="term" value="C:membrane"/>
    <property type="evidence" value="ECO:0007669"/>
    <property type="project" value="UniProtKB-SubCell"/>
</dbReference>
<feature type="transmembrane region" description="Helical" evidence="5">
    <location>
        <begin position="85"/>
        <end position="108"/>
    </location>
</feature>
<feature type="transmembrane region" description="Helical" evidence="5">
    <location>
        <begin position="120"/>
        <end position="141"/>
    </location>
</feature>
<keyword evidence="6" id="KW-0732">Signal</keyword>
<dbReference type="EMBL" id="HBIR01042121">
    <property type="protein sequence ID" value="CAE0575043.1"/>
    <property type="molecule type" value="Transcribed_RNA"/>
</dbReference>
<evidence type="ECO:0000256" key="3">
    <source>
        <dbReference type="ARBA" id="ARBA00022989"/>
    </source>
</evidence>
<evidence type="ECO:0000256" key="1">
    <source>
        <dbReference type="ARBA" id="ARBA00004141"/>
    </source>
</evidence>
<dbReference type="PANTHER" id="PTHR11132">
    <property type="entry name" value="SOLUTE CARRIER FAMILY 35"/>
    <property type="match status" value="1"/>
</dbReference>
<evidence type="ECO:0000256" key="5">
    <source>
        <dbReference type="SAM" id="Phobius"/>
    </source>
</evidence>